<feature type="compositionally biased region" description="Low complexity" evidence="1">
    <location>
        <begin position="24"/>
        <end position="34"/>
    </location>
</feature>
<reference evidence="2 3" key="2">
    <citation type="submission" date="2018-11" db="EMBL/GenBank/DDBJ databases">
        <authorList>
            <consortium name="Pathogen Informatics"/>
        </authorList>
    </citation>
    <scope>NUCLEOTIDE SEQUENCE [LARGE SCALE GENOMIC DNA]</scope>
</reference>
<accession>A0A0N4YQ10</accession>
<sequence>MTRFLPSPTLRRQPLCRRTLAGQSPSSSISSLQSTTKEKDPVARRKDFIRRRKQQTDQGDASKVIQNMVL</sequence>
<gene>
    <name evidence="2" type="ORF">NBR_LOCUS19332</name>
</gene>
<feature type="region of interest" description="Disordered" evidence="1">
    <location>
        <begin position="1"/>
        <end position="70"/>
    </location>
</feature>
<dbReference type="AlphaFoldDB" id="A0A0N4YQ10"/>
<proteinExistence type="predicted"/>
<feature type="compositionally biased region" description="Basic and acidic residues" evidence="1">
    <location>
        <begin position="36"/>
        <end position="46"/>
    </location>
</feature>
<keyword evidence="3" id="KW-1185">Reference proteome</keyword>
<evidence type="ECO:0000256" key="1">
    <source>
        <dbReference type="SAM" id="MobiDB-lite"/>
    </source>
</evidence>
<organism evidence="4">
    <name type="scientific">Nippostrongylus brasiliensis</name>
    <name type="common">Rat hookworm</name>
    <dbReference type="NCBI Taxonomy" id="27835"/>
    <lineage>
        <taxon>Eukaryota</taxon>
        <taxon>Metazoa</taxon>
        <taxon>Ecdysozoa</taxon>
        <taxon>Nematoda</taxon>
        <taxon>Chromadorea</taxon>
        <taxon>Rhabditida</taxon>
        <taxon>Rhabditina</taxon>
        <taxon>Rhabditomorpha</taxon>
        <taxon>Strongyloidea</taxon>
        <taxon>Heligmosomidae</taxon>
        <taxon>Nippostrongylus</taxon>
    </lineage>
</organism>
<dbReference type="WBParaSite" id="NBR_0001933101-mRNA-1">
    <property type="protein sequence ID" value="NBR_0001933101-mRNA-1"/>
    <property type="gene ID" value="NBR_0001933101"/>
</dbReference>
<dbReference type="EMBL" id="UYSL01024092">
    <property type="protein sequence ID" value="VDL83066.1"/>
    <property type="molecule type" value="Genomic_DNA"/>
</dbReference>
<reference evidence="4" key="1">
    <citation type="submission" date="2017-02" db="UniProtKB">
        <authorList>
            <consortium name="WormBaseParasite"/>
        </authorList>
    </citation>
    <scope>IDENTIFICATION</scope>
</reference>
<evidence type="ECO:0000313" key="2">
    <source>
        <dbReference type="EMBL" id="VDL83066.1"/>
    </source>
</evidence>
<evidence type="ECO:0000313" key="3">
    <source>
        <dbReference type="Proteomes" id="UP000271162"/>
    </source>
</evidence>
<evidence type="ECO:0000313" key="4">
    <source>
        <dbReference type="WBParaSite" id="NBR_0001933101-mRNA-1"/>
    </source>
</evidence>
<dbReference type="Proteomes" id="UP000271162">
    <property type="component" value="Unassembled WGS sequence"/>
</dbReference>
<protein>
    <submittedName>
        <fullName evidence="4">BZIP domain-containing protein</fullName>
    </submittedName>
</protein>
<name>A0A0N4YQ10_NIPBR</name>
<dbReference type="STRING" id="27835.A0A0N4YQ10"/>